<protein>
    <submittedName>
        <fullName evidence="1">Uncharacterized protein</fullName>
    </submittedName>
</protein>
<dbReference type="AlphaFoldDB" id="A0A0V8QAL8"/>
<dbReference type="RefSeq" id="WP_058354096.1">
    <property type="nucleotide sequence ID" value="NZ_CABMMD010000208.1"/>
</dbReference>
<dbReference type="EMBL" id="LNAM01000208">
    <property type="protein sequence ID" value="KSV57600.1"/>
    <property type="molecule type" value="Genomic_DNA"/>
</dbReference>
<sequence>MKKTIAMLIALVFLGGIYGNRTVEAVELEGKTREEAAVWVCQEMEKQGEKKNEKLLDVIEKEKRISDLNRIKKENREAVLLAYHWGIMGGSSNGSYSKSRSFQGSQKLTLKEWKEIKVRIQKPEKRLKLSPDGQLCRMTRLPSNYKKFPYILDSYPNSYYESTFDYEWYADKLKEGKDYVNPSKMDKAKFISWNKEYPLSEIREKYGEDWKKCIEQNLKTRLNVDYRKVSKDFTWFNNLRNTYYLYGDWEQDLQKTEEIEEYIEKIKRNKVIIKGTVDIDSSTLYKSLTGYFMRAHIKFKIISAKEIPKDQRELFFGSHVYFKNLKKGVWREAVVDIGLATANFCSDGRDFAVFTDNLVDPMKK</sequence>
<evidence type="ECO:0000313" key="1">
    <source>
        <dbReference type="EMBL" id="KSV57600.1"/>
    </source>
</evidence>
<evidence type="ECO:0000313" key="2">
    <source>
        <dbReference type="Proteomes" id="UP000054874"/>
    </source>
</evidence>
<gene>
    <name evidence="1" type="ORF">ASU35_04075</name>
</gene>
<accession>A0A0V8QAL8</accession>
<proteinExistence type="predicted"/>
<dbReference type="Proteomes" id="UP000054874">
    <property type="component" value="Unassembled WGS sequence"/>
</dbReference>
<comment type="caution">
    <text evidence="1">The sequence shown here is derived from an EMBL/GenBank/DDBJ whole genome shotgun (WGS) entry which is preliminary data.</text>
</comment>
<keyword evidence="2" id="KW-1185">Reference proteome</keyword>
<reference evidence="1 2" key="1">
    <citation type="submission" date="2015-11" db="EMBL/GenBank/DDBJ databases">
        <title>Butyribacter intestini gen. nov., sp. nov., a butyric acid-producing bacterium of the family Lachnospiraceae isolated from the human faeces.</title>
        <authorList>
            <person name="Zou Y."/>
            <person name="Xue W."/>
            <person name="Luo G."/>
            <person name="Lv M."/>
        </authorList>
    </citation>
    <scope>NUCLEOTIDE SEQUENCE [LARGE SCALE GENOMIC DNA]</scope>
    <source>
        <strain evidence="1 2">ACET-33324</strain>
    </source>
</reference>
<dbReference type="STRING" id="290052.ASU35_04075"/>
<name>A0A0V8QAL8_9FIRM</name>
<dbReference type="OrthoDB" id="2020910at2"/>
<organism evidence="1 2">
    <name type="scientific">Acetivibrio ethanolgignens</name>
    <dbReference type="NCBI Taxonomy" id="290052"/>
    <lineage>
        <taxon>Bacteria</taxon>
        <taxon>Bacillati</taxon>
        <taxon>Bacillota</taxon>
        <taxon>Clostridia</taxon>
        <taxon>Eubacteriales</taxon>
        <taxon>Oscillospiraceae</taxon>
        <taxon>Acetivibrio</taxon>
    </lineage>
</organism>